<protein>
    <recommendedName>
        <fullName evidence="3">Heme-binding protein</fullName>
    </recommendedName>
</protein>
<dbReference type="EMBL" id="CP037933">
    <property type="protein sequence ID" value="QBN19506.1"/>
    <property type="molecule type" value="Genomic_DNA"/>
</dbReference>
<dbReference type="InterPro" id="IPR038084">
    <property type="entry name" value="PduO/GlcC-like_sf"/>
</dbReference>
<reference evidence="2" key="1">
    <citation type="submission" date="2019-03" db="EMBL/GenBank/DDBJ databases">
        <title>Flavobacterium sp.</title>
        <authorList>
            <person name="Kim H."/>
        </authorList>
    </citation>
    <scope>NUCLEOTIDE SEQUENCE [LARGE SCALE GENOMIC DNA]</scope>
    <source>
        <strain evidence="2">GS13</strain>
    </source>
</reference>
<dbReference type="Proteomes" id="UP000291124">
    <property type="component" value="Chromosome"/>
</dbReference>
<keyword evidence="2" id="KW-1185">Reference proteome</keyword>
<dbReference type="AlphaFoldDB" id="A0A4P6Y996"/>
<dbReference type="SUPFAM" id="SSF143744">
    <property type="entry name" value="GlcG-like"/>
    <property type="match status" value="1"/>
</dbReference>
<accession>A0A4P6Y996</accession>
<gene>
    <name evidence="1" type="ORF">E1750_12080</name>
</gene>
<organism evidence="1 2">
    <name type="scientific">Flavobacterium nackdongense</name>
    <dbReference type="NCBI Taxonomy" id="2547394"/>
    <lineage>
        <taxon>Bacteria</taxon>
        <taxon>Pseudomonadati</taxon>
        <taxon>Bacteroidota</taxon>
        <taxon>Flavobacteriia</taxon>
        <taxon>Flavobacteriales</taxon>
        <taxon>Flavobacteriaceae</taxon>
        <taxon>Flavobacterium</taxon>
    </lineage>
</organism>
<dbReference type="OrthoDB" id="1350891at2"/>
<evidence type="ECO:0000313" key="2">
    <source>
        <dbReference type="Proteomes" id="UP000291124"/>
    </source>
</evidence>
<evidence type="ECO:0008006" key="3">
    <source>
        <dbReference type="Google" id="ProtNLM"/>
    </source>
</evidence>
<name>A0A4P6Y996_9FLAO</name>
<sequence length="144" mass="16208">MKENSMKQLLETIESLIPHYSSNPLDAFAKGNVALCVIDEQGCVQGKIWGDDKLMGRNFYKNAWIKASQVWITGMKTGEYEKKLYNDEFDEERFGIGKPDLIGWEGGQPITLKDGSKLFVGFSGFRGENDLDIVTKAISIIEHN</sequence>
<dbReference type="Gene3D" id="3.30.450.150">
    <property type="entry name" value="Haem-degrading domain"/>
    <property type="match status" value="1"/>
</dbReference>
<proteinExistence type="predicted"/>
<dbReference type="KEGG" id="fnk:E1750_12080"/>
<evidence type="ECO:0000313" key="1">
    <source>
        <dbReference type="EMBL" id="QBN19506.1"/>
    </source>
</evidence>
<dbReference type="RefSeq" id="WP_133277023.1">
    <property type="nucleotide sequence ID" value="NZ_CP037933.1"/>
</dbReference>